<dbReference type="EMBL" id="JANHOG010000535">
    <property type="protein sequence ID" value="KAJ3553470.1"/>
    <property type="molecule type" value="Genomic_DNA"/>
</dbReference>
<gene>
    <name evidence="1" type="ORF">NM688_g3596</name>
</gene>
<organism evidence="1 2">
    <name type="scientific">Phlebia brevispora</name>
    <dbReference type="NCBI Taxonomy" id="194682"/>
    <lineage>
        <taxon>Eukaryota</taxon>
        <taxon>Fungi</taxon>
        <taxon>Dikarya</taxon>
        <taxon>Basidiomycota</taxon>
        <taxon>Agaricomycotina</taxon>
        <taxon>Agaricomycetes</taxon>
        <taxon>Polyporales</taxon>
        <taxon>Meruliaceae</taxon>
        <taxon>Phlebia</taxon>
    </lineage>
</organism>
<dbReference type="Proteomes" id="UP001148662">
    <property type="component" value="Unassembled WGS sequence"/>
</dbReference>
<reference evidence="1" key="1">
    <citation type="submission" date="2022-07" db="EMBL/GenBank/DDBJ databases">
        <title>Genome Sequence of Phlebia brevispora.</title>
        <authorList>
            <person name="Buettner E."/>
        </authorList>
    </citation>
    <scope>NUCLEOTIDE SEQUENCE</scope>
    <source>
        <strain evidence="1">MPL23</strain>
    </source>
</reference>
<protein>
    <submittedName>
        <fullName evidence="1">Uncharacterized protein</fullName>
    </submittedName>
</protein>
<comment type="caution">
    <text evidence="1">The sequence shown here is derived from an EMBL/GenBank/DDBJ whole genome shotgun (WGS) entry which is preliminary data.</text>
</comment>
<keyword evidence="2" id="KW-1185">Reference proteome</keyword>
<proteinExistence type="predicted"/>
<accession>A0ACC1T5Q0</accession>
<name>A0ACC1T5Q0_9APHY</name>
<sequence>MGASQLSTDIAFTVQHLSQFSSGPSHEHWTAVKHVLRYLKGHAALSITYGGTSDLTLTGPSSTGGPGLVHICQRRHNLELELEEATHPQRRK</sequence>
<evidence type="ECO:0000313" key="2">
    <source>
        <dbReference type="Proteomes" id="UP001148662"/>
    </source>
</evidence>
<evidence type="ECO:0000313" key="1">
    <source>
        <dbReference type="EMBL" id="KAJ3553470.1"/>
    </source>
</evidence>